<accession>A0A5K7YMJ6</accession>
<sequence length="528" mass="59760">MNHHILKTLIFLAVFGLAVGSSAAADKPNILVIMGDDIGIPNLSAYSRGLMGYQTPNIDRLANEGMMFTDYYSENSCTAGRASFLTGQTVLRTGLSRVGLTGAEVGLQPSDATIATLLKEKGYMTGQFGKNHLGDRNEYLPTVHGFDEFFGNLYHLNTHEEEEHPDYPKDPEFRKRFGPRGVIHSRASAKDDPTEDPRFGRVGKQVIEDTGPLSTKRMPNVDQEFLDAAVDFMKRSKNADKPFFVWFNPSRMHMFTHVPDEWKGKSGLNFYADGMLQHDDHVGQLLDTLDEMGIADNTIVIYTSDNGPHSASWPDAGVTWFRSEKVTNWEGAFRVPLFVRWPGKISADSVSNEIMAHLDWVPTLMAAAGDADIKEKLKKGHSANGKKYKNHLDGYNFLPHLTGKEEKGPRKEFLYFNDDAQLTGLRYNRWKLVFMKQEAEGQDVWRHMWHPLRAPLFFDLRMDPFEEAEHSNTYEDFWMRHTFLLVPSQPFVGKYLATFKEFPPSQDPATFNLDSVMEMLKEGGGVGQ</sequence>
<reference evidence="3 4" key="1">
    <citation type="submission" date="2019-11" db="EMBL/GenBank/DDBJ databases">
        <title>Comparative genomics of hydrocarbon-degrading Desulfosarcina strains.</title>
        <authorList>
            <person name="Watanabe M."/>
            <person name="Kojima H."/>
            <person name="Fukui M."/>
        </authorList>
    </citation>
    <scope>NUCLEOTIDE SEQUENCE [LARGE SCALE GENOMIC DNA]</scope>
    <source>
        <strain evidence="3 4">PL12</strain>
    </source>
</reference>
<dbReference type="Pfam" id="PF00884">
    <property type="entry name" value="Sulfatase"/>
    <property type="match status" value="1"/>
</dbReference>
<dbReference type="RefSeq" id="WP_155315831.1">
    <property type="nucleotide sequence ID" value="NZ_AP021874.1"/>
</dbReference>
<proteinExistence type="predicted"/>
<evidence type="ECO:0000256" key="1">
    <source>
        <dbReference type="SAM" id="SignalP"/>
    </source>
</evidence>
<dbReference type="InterPro" id="IPR017850">
    <property type="entry name" value="Alkaline_phosphatase_core_sf"/>
</dbReference>
<feature type="domain" description="Sulfatase N-terminal" evidence="2">
    <location>
        <begin position="28"/>
        <end position="369"/>
    </location>
</feature>
<dbReference type="PANTHER" id="PTHR43751">
    <property type="entry name" value="SULFATASE"/>
    <property type="match status" value="1"/>
</dbReference>
<dbReference type="InterPro" id="IPR000917">
    <property type="entry name" value="Sulfatase_N"/>
</dbReference>
<dbReference type="AlphaFoldDB" id="A0A5K7YMJ6"/>
<dbReference type="EMBL" id="AP021874">
    <property type="protein sequence ID" value="BBO67584.1"/>
    <property type="molecule type" value="Genomic_DNA"/>
</dbReference>
<dbReference type="InterPro" id="IPR052701">
    <property type="entry name" value="GAG_Ulvan_Degrading_Sulfatases"/>
</dbReference>
<name>A0A5K7YMJ6_9BACT</name>
<organism evidence="3 4">
    <name type="scientific">Desulfosarcina alkanivorans</name>
    <dbReference type="NCBI Taxonomy" id="571177"/>
    <lineage>
        <taxon>Bacteria</taxon>
        <taxon>Pseudomonadati</taxon>
        <taxon>Thermodesulfobacteriota</taxon>
        <taxon>Desulfobacteria</taxon>
        <taxon>Desulfobacterales</taxon>
        <taxon>Desulfosarcinaceae</taxon>
        <taxon>Desulfosarcina</taxon>
    </lineage>
</organism>
<evidence type="ECO:0000313" key="4">
    <source>
        <dbReference type="Proteomes" id="UP000427906"/>
    </source>
</evidence>
<dbReference type="KEGG" id="dalk:DSCA_15140"/>
<gene>
    <name evidence="3" type="ORF">DSCA_15140</name>
</gene>
<feature type="signal peptide" evidence="1">
    <location>
        <begin position="1"/>
        <end position="24"/>
    </location>
</feature>
<dbReference type="CDD" id="cd16142">
    <property type="entry name" value="ARS_like"/>
    <property type="match status" value="1"/>
</dbReference>
<feature type="chain" id="PRO_5024384009" evidence="1">
    <location>
        <begin position="25"/>
        <end position="528"/>
    </location>
</feature>
<keyword evidence="4" id="KW-1185">Reference proteome</keyword>
<dbReference type="SUPFAM" id="SSF53649">
    <property type="entry name" value="Alkaline phosphatase-like"/>
    <property type="match status" value="1"/>
</dbReference>
<dbReference type="OrthoDB" id="5500422at2"/>
<keyword evidence="1" id="KW-0732">Signal</keyword>
<dbReference type="PANTHER" id="PTHR43751:SF2">
    <property type="entry name" value="SULFATASE N-TERMINAL DOMAIN-CONTAINING PROTEIN"/>
    <property type="match status" value="1"/>
</dbReference>
<dbReference type="Gene3D" id="3.30.1120.10">
    <property type="match status" value="1"/>
</dbReference>
<dbReference type="Proteomes" id="UP000427906">
    <property type="component" value="Chromosome"/>
</dbReference>
<evidence type="ECO:0000259" key="2">
    <source>
        <dbReference type="Pfam" id="PF00884"/>
    </source>
</evidence>
<protein>
    <submittedName>
        <fullName evidence="3">Arylsulfatase</fullName>
    </submittedName>
</protein>
<dbReference type="Gene3D" id="3.40.720.10">
    <property type="entry name" value="Alkaline Phosphatase, subunit A"/>
    <property type="match status" value="1"/>
</dbReference>
<evidence type="ECO:0000313" key="3">
    <source>
        <dbReference type="EMBL" id="BBO67584.1"/>
    </source>
</evidence>